<evidence type="ECO:0000313" key="11">
    <source>
        <dbReference type="WBParaSite" id="PSAMB.scaffold16678size1281.g37001.t1"/>
    </source>
</evidence>
<dbReference type="InterPro" id="IPR004156">
    <property type="entry name" value="OATP"/>
</dbReference>
<organism evidence="10 11">
    <name type="scientific">Plectus sambesii</name>
    <dbReference type="NCBI Taxonomy" id="2011161"/>
    <lineage>
        <taxon>Eukaryota</taxon>
        <taxon>Metazoa</taxon>
        <taxon>Ecdysozoa</taxon>
        <taxon>Nematoda</taxon>
        <taxon>Chromadorea</taxon>
        <taxon>Plectida</taxon>
        <taxon>Plectina</taxon>
        <taxon>Plectoidea</taxon>
        <taxon>Plectidae</taxon>
        <taxon>Plectus</taxon>
    </lineage>
</organism>
<dbReference type="PROSITE" id="PS51465">
    <property type="entry name" value="KAZAL_2"/>
    <property type="match status" value="1"/>
</dbReference>
<dbReference type="GO" id="GO:0016323">
    <property type="term" value="C:basolateral plasma membrane"/>
    <property type="evidence" value="ECO:0007669"/>
    <property type="project" value="TreeGrafter"/>
</dbReference>
<proteinExistence type="inferred from homology"/>
<keyword evidence="3" id="KW-1003">Cell membrane</keyword>
<feature type="transmembrane region" description="Helical" evidence="8">
    <location>
        <begin position="90"/>
        <end position="112"/>
    </location>
</feature>
<evidence type="ECO:0000256" key="3">
    <source>
        <dbReference type="ARBA" id="ARBA00022475"/>
    </source>
</evidence>
<dbReference type="WBParaSite" id="PSAMB.scaffold16678size1281.g37001.t1">
    <property type="protein sequence ID" value="PSAMB.scaffold16678size1281.g37001.t1"/>
    <property type="gene ID" value="PSAMB.scaffold16678size1281.g37001"/>
</dbReference>
<dbReference type="Pfam" id="PF03137">
    <property type="entry name" value="OATP"/>
    <property type="match status" value="1"/>
</dbReference>
<dbReference type="Proteomes" id="UP000887566">
    <property type="component" value="Unplaced"/>
</dbReference>
<dbReference type="PANTHER" id="PTHR11388">
    <property type="entry name" value="ORGANIC ANION TRANSPORTER"/>
    <property type="match status" value="1"/>
</dbReference>
<dbReference type="GO" id="GO:0015347">
    <property type="term" value="F:sodium-independent organic anion transmembrane transporter activity"/>
    <property type="evidence" value="ECO:0007669"/>
    <property type="project" value="TreeGrafter"/>
</dbReference>
<keyword evidence="4 8" id="KW-0812">Transmembrane</keyword>
<dbReference type="PANTHER" id="PTHR11388:SF100">
    <property type="entry name" value="SOLUTE CARRIER ORGANIC ANION TRANSPORTER FAMILY MEMBER 4A1"/>
    <property type="match status" value="1"/>
</dbReference>
<feature type="domain" description="Kazal-like" evidence="9">
    <location>
        <begin position="169"/>
        <end position="222"/>
    </location>
</feature>
<comment type="subcellular location">
    <subcellularLocation>
        <location evidence="1">Cell membrane</location>
        <topology evidence="1">Multi-pass membrane protein</topology>
    </subcellularLocation>
</comment>
<keyword evidence="5 8" id="KW-1133">Transmembrane helix</keyword>
<sequence length="244" mass="27043">MFGFARELPEAKKHRLKDVDQVHAVSYIEEDDEILSGHLKHLPKAIWNILRNPTFVACMVVGIFESVVINGFAAFMPKILETILSTTPTIASYMSSLIILAAAIGVIVGGIVIRKMKLQVGGMLKLMVICHVIALITLGTFLLQCPPRTFVGINIDYNNQKLIDTDSPSSLDVDCNRDCDCTDEWNPVCHTETGASFYSACHAGCKTQISLNNSEKEWLGCKCLKRYLNNQTLSKNDERLSAGY</sequence>
<evidence type="ECO:0000256" key="5">
    <source>
        <dbReference type="ARBA" id="ARBA00022989"/>
    </source>
</evidence>
<name>A0A914VB83_9BILA</name>
<keyword evidence="6 8" id="KW-0472">Membrane</keyword>
<keyword evidence="10" id="KW-1185">Reference proteome</keyword>
<dbReference type="InterPro" id="IPR036259">
    <property type="entry name" value="MFS_trans_sf"/>
</dbReference>
<evidence type="ECO:0000256" key="4">
    <source>
        <dbReference type="ARBA" id="ARBA00022692"/>
    </source>
</evidence>
<feature type="transmembrane region" description="Helical" evidence="8">
    <location>
        <begin position="124"/>
        <end position="143"/>
    </location>
</feature>
<evidence type="ECO:0000256" key="7">
    <source>
        <dbReference type="ARBA" id="ARBA00023157"/>
    </source>
</evidence>
<evidence type="ECO:0000256" key="6">
    <source>
        <dbReference type="ARBA" id="ARBA00023136"/>
    </source>
</evidence>
<keyword evidence="7" id="KW-1015">Disulfide bond</keyword>
<dbReference type="GO" id="GO:0043252">
    <property type="term" value="P:sodium-independent organic anion transport"/>
    <property type="evidence" value="ECO:0007669"/>
    <property type="project" value="TreeGrafter"/>
</dbReference>
<evidence type="ECO:0000256" key="8">
    <source>
        <dbReference type="SAM" id="Phobius"/>
    </source>
</evidence>
<accession>A0A914VB83</accession>
<comment type="similarity">
    <text evidence="2">Belongs to the organo anion transporter (TC 2.A.60) family.</text>
</comment>
<reference evidence="11" key="1">
    <citation type="submission" date="2022-11" db="UniProtKB">
        <authorList>
            <consortium name="WormBaseParasite"/>
        </authorList>
    </citation>
    <scope>IDENTIFICATION</scope>
</reference>
<dbReference type="Gene3D" id="1.20.1250.20">
    <property type="entry name" value="MFS general substrate transporter like domains"/>
    <property type="match status" value="1"/>
</dbReference>
<dbReference type="AlphaFoldDB" id="A0A914VB83"/>
<feature type="transmembrane region" description="Helical" evidence="8">
    <location>
        <begin position="54"/>
        <end position="75"/>
    </location>
</feature>
<dbReference type="SUPFAM" id="SSF103473">
    <property type="entry name" value="MFS general substrate transporter"/>
    <property type="match status" value="1"/>
</dbReference>
<evidence type="ECO:0000256" key="1">
    <source>
        <dbReference type="ARBA" id="ARBA00004651"/>
    </source>
</evidence>
<protein>
    <submittedName>
        <fullName evidence="11">Kazal-like domain-containing protein</fullName>
    </submittedName>
</protein>
<evidence type="ECO:0000256" key="2">
    <source>
        <dbReference type="ARBA" id="ARBA00009657"/>
    </source>
</evidence>
<evidence type="ECO:0000259" key="9">
    <source>
        <dbReference type="PROSITE" id="PS51465"/>
    </source>
</evidence>
<evidence type="ECO:0000313" key="10">
    <source>
        <dbReference type="Proteomes" id="UP000887566"/>
    </source>
</evidence>
<dbReference type="InterPro" id="IPR002350">
    <property type="entry name" value="Kazal_dom"/>
</dbReference>